<comment type="caution">
    <text evidence="2">The sequence shown here is derived from an EMBL/GenBank/DDBJ whole genome shotgun (WGS) entry which is preliminary data.</text>
</comment>
<name>A0A9D2ED49_9MICO</name>
<feature type="transmembrane region" description="Helical" evidence="1">
    <location>
        <begin position="33"/>
        <end position="55"/>
    </location>
</feature>
<sequence length="118" mass="12565">MTITVGVLIVVSLLLTAWAVLRAVRDQPVITRQLIAAAVIEVGILVQMVLAGVLLIGGHQLTEGFTFWGYLVVALLVLPAAAVVAVVERTRWSSVALIIACATLAVMQLRVHQLWSGA</sequence>
<dbReference type="AlphaFoldDB" id="A0A9D2ED49"/>
<keyword evidence="1" id="KW-0812">Transmembrane</keyword>
<gene>
    <name evidence="2" type="ORF">H9815_06475</name>
</gene>
<proteinExistence type="predicted"/>
<keyword evidence="1" id="KW-0472">Membrane</keyword>
<feature type="transmembrane region" description="Helical" evidence="1">
    <location>
        <begin position="67"/>
        <end position="86"/>
    </location>
</feature>
<accession>A0A9D2ED49</accession>
<reference evidence="2" key="1">
    <citation type="journal article" date="2021" name="PeerJ">
        <title>Extensive microbial diversity within the chicken gut microbiome revealed by metagenomics and culture.</title>
        <authorList>
            <person name="Gilroy R."/>
            <person name="Ravi A."/>
            <person name="Getino M."/>
            <person name="Pursley I."/>
            <person name="Horton D.L."/>
            <person name="Alikhan N.F."/>
            <person name="Baker D."/>
            <person name="Gharbi K."/>
            <person name="Hall N."/>
            <person name="Watson M."/>
            <person name="Adriaenssens E.M."/>
            <person name="Foster-Nyarko E."/>
            <person name="Jarju S."/>
            <person name="Secka A."/>
            <person name="Antonio M."/>
            <person name="Oren A."/>
            <person name="Chaudhuri R.R."/>
            <person name="La Ragione R."/>
            <person name="Hildebrand F."/>
            <person name="Pallen M.J."/>
        </authorList>
    </citation>
    <scope>NUCLEOTIDE SEQUENCE</scope>
    <source>
        <strain evidence="2">ChiGjej4B4-7305</strain>
    </source>
</reference>
<keyword evidence="1" id="KW-1133">Transmembrane helix</keyword>
<dbReference type="EMBL" id="DXBY01000109">
    <property type="protein sequence ID" value="HIZ35404.1"/>
    <property type="molecule type" value="Genomic_DNA"/>
</dbReference>
<protein>
    <submittedName>
        <fullName evidence="2">Uncharacterized protein</fullName>
    </submittedName>
</protein>
<reference evidence="2" key="2">
    <citation type="submission" date="2021-04" db="EMBL/GenBank/DDBJ databases">
        <authorList>
            <person name="Gilroy R."/>
        </authorList>
    </citation>
    <scope>NUCLEOTIDE SEQUENCE</scope>
    <source>
        <strain evidence="2">ChiGjej4B4-7305</strain>
    </source>
</reference>
<organism evidence="2 3">
    <name type="scientific">Candidatus Ruania gallistercoris</name>
    <dbReference type="NCBI Taxonomy" id="2838746"/>
    <lineage>
        <taxon>Bacteria</taxon>
        <taxon>Bacillati</taxon>
        <taxon>Actinomycetota</taxon>
        <taxon>Actinomycetes</taxon>
        <taxon>Micrococcales</taxon>
        <taxon>Ruaniaceae</taxon>
        <taxon>Ruania</taxon>
    </lineage>
</organism>
<evidence type="ECO:0000313" key="2">
    <source>
        <dbReference type="EMBL" id="HIZ35404.1"/>
    </source>
</evidence>
<evidence type="ECO:0000256" key="1">
    <source>
        <dbReference type="SAM" id="Phobius"/>
    </source>
</evidence>
<feature type="transmembrane region" description="Helical" evidence="1">
    <location>
        <begin position="92"/>
        <end position="111"/>
    </location>
</feature>
<evidence type="ECO:0000313" key="3">
    <source>
        <dbReference type="Proteomes" id="UP000824037"/>
    </source>
</evidence>
<dbReference type="Proteomes" id="UP000824037">
    <property type="component" value="Unassembled WGS sequence"/>
</dbReference>